<dbReference type="AlphaFoldDB" id="A0A2Z7CYV3"/>
<organism evidence="2 3">
    <name type="scientific">Dorcoceras hygrometricum</name>
    <dbReference type="NCBI Taxonomy" id="472368"/>
    <lineage>
        <taxon>Eukaryota</taxon>
        <taxon>Viridiplantae</taxon>
        <taxon>Streptophyta</taxon>
        <taxon>Embryophyta</taxon>
        <taxon>Tracheophyta</taxon>
        <taxon>Spermatophyta</taxon>
        <taxon>Magnoliopsida</taxon>
        <taxon>eudicotyledons</taxon>
        <taxon>Gunneridae</taxon>
        <taxon>Pentapetalae</taxon>
        <taxon>asterids</taxon>
        <taxon>lamiids</taxon>
        <taxon>Lamiales</taxon>
        <taxon>Gesneriaceae</taxon>
        <taxon>Didymocarpoideae</taxon>
        <taxon>Trichosporeae</taxon>
        <taxon>Loxocarpinae</taxon>
        <taxon>Dorcoceras</taxon>
    </lineage>
</organism>
<dbReference type="Proteomes" id="UP000250235">
    <property type="component" value="Unassembled WGS sequence"/>
</dbReference>
<protein>
    <submittedName>
        <fullName evidence="2">Uncharacterized protein</fullName>
    </submittedName>
</protein>
<evidence type="ECO:0000313" key="2">
    <source>
        <dbReference type="EMBL" id="KZV49924.1"/>
    </source>
</evidence>
<reference evidence="2 3" key="1">
    <citation type="journal article" date="2015" name="Proc. Natl. Acad. Sci. U.S.A.">
        <title>The resurrection genome of Boea hygrometrica: A blueprint for survival of dehydration.</title>
        <authorList>
            <person name="Xiao L."/>
            <person name="Yang G."/>
            <person name="Zhang L."/>
            <person name="Yang X."/>
            <person name="Zhao S."/>
            <person name="Ji Z."/>
            <person name="Zhou Q."/>
            <person name="Hu M."/>
            <person name="Wang Y."/>
            <person name="Chen M."/>
            <person name="Xu Y."/>
            <person name="Jin H."/>
            <person name="Xiao X."/>
            <person name="Hu G."/>
            <person name="Bao F."/>
            <person name="Hu Y."/>
            <person name="Wan P."/>
            <person name="Li L."/>
            <person name="Deng X."/>
            <person name="Kuang T."/>
            <person name="Xiang C."/>
            <person name="Zhu J.K."/>
            <person name="Oliver M.J."/>
            <person name="He Y."/>
        </authorList>
    </citation>
    <scope>NUCLEOTIDE SEQUENCE [LARGE SCALE GENOMIC DNA]</scope>
    <source>
        <strain evidence="3">cv. XS01</strain>
    </source>
</reference>
<feature type="region of interest" description="Disordered" evidence="1">
    <location>
        <begin position="461"/>
        <end position="511"/>
    </location>
</feature>
<evidence type="ECO:0000256" key="1">
    <source>
        <dbReference type="SAM" id="MobiDB-lite"/>
    </source>
</evidence>
<evidence type="ECO:0000313" key="3">
    <source>
        <dbReference type="Proteomes" id="UP000250235"/>
    </source>
</evidence>
<proteinExistence type="predicted"/>
<gene>
    <name evidence="2" type="ORF">F511_41022</name>
</gene>
<name>A0A2Z7CYV3_9LAMI</name>
<accession>A0A2Z7CYV3</accession>
<dbReference type="EMBL" id="KQ992630">
    <property type="protein sequence ID" value="KZV49924.1"/>
    <property type="molecule type" value="Genomic_DNA"/>
</dbReference>
<keyword evidence="3" id="KW-1185">Reference proteome</keyword>
<sequence>MLRNNGKRPQLLKLMMNQPLPILLNQLPNQQSQMLFMMEYTTDDVDNIIVQVLAETAQIEAVEGDQDEHLAQIPSNASLPSALAPNITQITFGQGIEFREVDVYKASLPQIAASDKGNGILVEDHVQGHPAREIFSLICADIEFLVQLREKNYCRHMREHQLEWTRPSSSSLFEGANIVRGFFIPHNHRSILSKCWIRSKIMVDGSWLILEGVDYWRPITNPVNSRNWEALPQRPYIDDLAPLCVLIEQVEDVDSRAPRSRAIHILWGEICVEVIQFSLLGSILPVGSVNLCRNIVVHSSVVDILEKLPNHFCSIVQHGIDSNNFVGYFSHSDVQSIAEDSTEFSTSLADLQNFLSERIDESQSGQTIDDVQTLRFNEFRKSVLANSAFVTADFMDVKKAVRELNAKVDAVATGLVDVQKDLEATKESISHQLLEFQAQAQANQKILTDQLSELVNYINRGANDKKGEGSSRGPQPPPDDQNRGSGNTGGGGDNVRTTSIVDRLIDADRRR</sequence>